<feature type="repeat" description="ANK" evidence="3">
    <location>
        <begin position="192"/>
        <end position="224"/>
    </location>
</feature>
<dbReference type="InterPro" id="IPR050889">
    <property type="entry name" value="Dendritic_Spine_Reg/Scaffold"/>
</dbReference>
<feature type="repeat" description="ANK" evidence="3">
    <location>
        <begin position="118"/>
        <end position="151"/>
    </location>
</feature>
<gene>
    <name evidence="4" type="ORF">Aud_006916</name>
</gene>
<organism evidence="4 5">
    <name type="scientific">Aspergillus udagawae</name>
    <dbReference type="NCBI Taxonomy" id="91492"/>
    <lineage>
        <taxon>Eukaryota</taxon>
        <taxon>Fungi</taxon>
        <taxon>Dikarya</taxon>
        <taxon>Ascomycota</taxon>
        <taxon>Pezizomycotina</taxon>
        <taxon>Eurotiomycetes</taxon>
        <taxon>Eurotiomycetidae</taxon>
        <taxon>Eurotiales</taxon>
        <taxon>Aspergillaceae</taxon>
        <taxon>Aspergillus</taxon>
        <taxon>Aspergillus subgen. Fumigati</taxon>
    </lineage>
</organism>
<comment type="caution">
    <text evidence="4">The sequence shown here is derived from an EMBL/GenBank/DDBJ whole genome shotgun (WGS) entry which is preliminary data.</text>
</comment>
<keyword evidence="1" id="KW-0677">Repeat</keyword>
<dbReference type="EMBL" id="BBXM02000005">
    <property type="protein sequence ID" value="GIC90482.1"/>
    <property type="molecule type" value="Genomic_DNA"/>
</dbReference>
<dbReference type="SUPFAM" id="SSF48403">
    <property type="entry name" value="Ankyrin repeat"/>
    <property type="match status" value="1"/>
</dbReference>
<feature type="repeat" description="ANK" evidence="3">
    <location>
        <begin position="291"/>
        <end position="323"/>
    </location>
</feature>
<feature type="repeat" description="ANK" evidence="3">
    <location>
        <begin position="233"/>
        <end position="257"/>
    </location>
</feature>
<dbReference type="PANTHER" id="PTHR24166">
    <property type="entry name" value="ROLLING PEBBLES, ISOFORM B"/>
    <property type="match status" value="1"/>
</dbReference>
<reference evidence="4" key="2">
    <citation type="submission" date="2021-01" db="EMBL/GenBank/DDBJ databases">
        <title>Pan-genome distribution and transcriptional activeness of fungal secondary metabolism genes in Aspergillus section Fumigati.</title>
        <authorList>
            <person name="Takahashi H."/>
            <person name="Umemura M."/>
            <person name="Ninomiya A."/>
            <person name="Kusuya Y."/>
            <person name="Urayama S."/>
            <person name="Shimizu M."/>
            <person name="Watanabe A."/>
            <person name="Kamei K."/>
            <person name="Yaguchi T."/>
            <person name="Hagiwara D."/>
        </authorList>
    </citation>
    <scope>NUCLEOTIDE SEQUENCE</scope>
    <source>
        <strain evidence="4">IFM 46973</strain>
    </source>
</reference>
<feature type="repeat" description="ANK" evidence="3">
    <location>
        <begin position="258"/>
        <end position="290"/>
    </location>
</feature>
<dbReference type="InterPro" id="IPR002110">
    <property type="entry name" value="Ankyrin_rpt"/>
</dbReference>
<protein>
    <submittedName>
        <fullName evidence="4">Uncharacterized protein</fullName>
    </submittedName>
</protein>
<evidence type="ECO:0000313" key="4">
    <source>
        <dbReference type="EMBL" id="GIC90482.1"/>
    </source>
</evidence>
<dbReference type="SMART" id="SM00248">
    <property type="entry name" value="ANK"/>
    <property type="match status" value="8"/>
</dbReference>
<name>A0A8E0QS75_9EURO</name>
<sequence>MELERQPRLPTEIFLLIANYLDPQDLLRLLYARPGITSLLTHAHLRSGDIEGNTLLHLVAEDNIDNMISRLSPTSAAKSMGQNNAGQTPLHIAVKKGHHGIVRELLSTGCNPSPTDKYSRTPLHFACLTKQDITMVQLLLAHGADASAKDREDRTPIHICCTYGQVALLKTLIDAGADIDAAENGAVDSGARGQTPFHNAVLCGHTECAKILLERGADPNLLYGPEEHVIGSAVFRGQTELVQLMLDKGADVNRPERLGTTPLMIAAIANREQIARMLLHAGANPNIRGPRDAVPLHGAAREGLPSIVKLLLDGGADPSITDRLGFSPLDYATKKETTSGEWVSKPGHESVVKLLQQAQRQSEAGLG</sequence>
<evidence type="ECO:0000256" key="2">
    <source>
        <dbReference type="ARBA" id="ARBA00023043"/>
    </source>
</evidence>
<dbReference type="AlphaFoldDB" id="A0A8E0QS75"/>
<dbReference type="Proteomes" id="UP000036893">
    <property type="component" value="Unassembled WGS sequence"/>
</dbReference>
<feature type="repeat" description="ANK" evidence="3">
    <location>
        <begin position="152"/>
        <end position="184"/>
    </location>
</feature>
<dbReference type="CDD" id="cd09917">
    <property type="entry name" value="F-box_SF"/>
    <property type="match status" value="1"/>
</dbReference>
<dbReference type="PRINTS" id="PR01415">
    <property type="entry name" value="ANKYRIN"/>
</dbReference>
<dbReference type="Gene3D" id="1.25.40.20">
    <property type="entry name" value="Ankyrin repeat-containing domain"/>
    <property type="match status" value="4"/>
</dbReference>
<dbReference type="PANTHER" id="PTHR24166:SF52">
    <property type="entry name" value="ANKYRIN REPEAT DOMAIN-CONTAINING PROTEIN 65"/>
    <property type="match status" value="1"/>
</dbReference>
<dbReference type="RefSeq" id="XP_043147748.1">
    <property type="nucleotide sequence ID" value="XM_043291813.1"/>
</dbReference>
<dbReference type="Pfam" id="PF00023">
    <property type="entry name" value="Ank"/>
    <property type="match status" value="1"/>
</dbReference>
<proteinExistence type="predicted"/>
<feature type="repeat" description="ANK" evidence="3">
    <location>
        <begin position="85"/>
        <end position="117"/>
    </location>
</feature>
<reference evidence="4" key="1">
    <citation type="journal article" date="2015" name="Genome Announc.">
        <title>Draft Genome Sequence of the Pathogenic Filamentous Fungus Aspergillus udagawae Strain IFM 46973T.</title>
        <authorList>
            <person name="Kusuya Y."/>
            <person name="Takahashi-Nakaguchi A."/>
            <person name="Takahashi H."/>
            <person name="Yaguchi T."/>
        </authorList>
    </citation>
    <scope>NUCLEOTIDE SEQUENCE</scope>
    <source>
        <strain evidence="4">IFM 46973</strain>
    </source>
</reference>
<dbReference type="PROSITE" id="PS50297">
    <property type="entry name" value="ANK_REP_REGION"/>
    <property type="match status" value="6"/>
</dbReference>
<dbReference type="GeneID" id="66994393"/>
<evidence type="ECO:0000313" key="5">
    <source>
        <dbReference type="Proteomes" id="UP000036893"/>
    </source>
</evidence>
<keyword evidence="2 3" id="KW-0040">ANK repeat</keyword>
<dbReference type="Pfam" id="PF12796">
    <property type="entry name" value="Ank_2"/>
    <property type="match status" value="3"/>
</dbReference>
<dbReference type="PROSITE" id="PS50088">
    <property type="entry name" value="ANK_REPEAT"/>
    <property type="match status" value="7"/>
</dbReference>
<evidence type="ECO:0000256" key="1">
    <source>
        <dbReference type="ARBA" id="ARBA00022737"/>
    </source>
</evidence>
<dbReference type="InterPro" id="IPR036770">
    <property type="entry name" value="Ankyrin_rpt-contain_sf"/>
</dbReference>
<evidence type="ECO:0000256" key="3">
    <source>
        <dbReference type="PROSITE-ProRule" id="PRU00023"/>
    </source>
</evidence>
<accession>A0A8E0QS75</accession>